<comment type="caution">
    <text evidence="2">The sequence shown here is derived from an EMBL/GenBank/DDBJ whole genome shotgun (WGS) entry which is preliminary data.</text>
</comment>
<proteinExistence type="predicted"/>
<dbReference type="Proteomes" id="UP000735302">
    <property type="component" value="Unassembled WGS sequence"/>
</dbReference>
<protein>
    <submittedName>
        <fullName evidence="2">Uncharacterized protein</fullName>
    </submittedName>
</protein>
<accession>A0AAV4BJ58</accession>
<dbReference type="AlphaFoldDB" id="A0AAV4BJ58"/>
<dbReference type="EMBL" id="BLXT01005065">
    <property type="protein sequence ID" value="GFO19613.1"/>
    <property type="molecule type" value="Genomic_DNA"/>
</dbReference>
<evidence type="ECO:0000256" key="1">
    <source>
        <dbReference type="SAM" id="Coils"/>
    </source>
</evidence>
<organism evidence="2 3">
    <name type="scientific">Plakobranchus ocellatus</name>
    <dbReference type="NCBI Taxonomy" id="259542"/>
    <lineage>
        <taxon>Eukaryota</taxon>
        <taxon>Metazoa</taxon>
        <taxon>Spiralia</taxon>
        <taxon>Lophotrochozoa</taxon>
        <taxon>Mollusca</taxon>
        <taxon>Gastropoda</taxon>
        <taxon>Heterobranchia</taxon>
        <taxon>Euthyneura</taxon>
        <taxon>Panpulmonata</taxon>
        <taxon>Sacoglossa</taxon>
        <taxon>Placobranchoidea</taxon>
        <taxon>Plakobranchidae</taxon>
        <taxon>Plakobranchus</taxon>
    </lineage>
</organism>
<gene>
    <name evidence="2" type="ORF">PoB_004611800</name>
</gene>
<evidence type="ECO:0000313" key="3">
    <source>
        <dbReference type="Proteomes" id="UP000735302"/>
    </source>
</evidence>
<keyword evidence="1" id="KW-0175">Coiled coil</keyword>
<name>A0AAV4BJ58_9GAST</name>
<evidence type="ECO:0000313" key="2">
    <source>
        <dbReference type="EMBL" id="GFO19613.1"/>
    </source>
</evidence>
<reference evidence="2 3" key="1">
    <citation type="journal article" date="2021" name="Elife">
        <title>Chloroplast acquisition without the gene transfer in kleptoplastic sea slugs, Plakobranchus ocellatus.</title>
        <authorList>
            <person name="Maeda T."/>
            <person name="Takahashi S."/>
            <person name="Yoshida T."/>
            <person name="Shimamura S."/>
            <person name="Takaki Y."/>
            <person name="Nagai Y."/>
            <person name="Toyoda A."/>
            <person name="Suzuki Y."/>
            <person name="Arimoto A."/>
            <person name="Ishii H."/>
            <person name="Satoh N."/>
            <person name="Nishiyama T."/>
            <person name="Hasebe M."/>
            <person name="Maruyama T."/>
            <person name="Minagawa J."/>
            <person name="Obokata J."/>
            <person name="Shigenobu S."/>
        </authorList>
    </citation>
    <scope>NUCLEOTIDE SEQUENCE [LARGE SCALE GENOMIC DNA]</scope>
</reference>
<sequence length="147" mass="16501">MSGRRRNTKNKQEVQSGQICLNGQAMAVRSNGSGGQSKSADVIATRNNRILPDISLRISTSSPTSETSAVDQVMDINRRLLTQIETLRLKVDIDKRHQEASRAEVKADTEAKFKAKNSQLRELKNDLKDKEEVLQVKMVQSSNKMKF</sequence>
<feature type="coiled-coil region" evidence="1">
    <location>
        <begin position="106"/>
        <end position="140"/>
    </location>
</feature>
<keyword evidence="3" id="KW-1185">Reference proteome</keyword>